<reference evidence="2" key="2">
    <citation type="submission" date="2022-10" db="EMBL/GenBank/DDBJ databases">
        <authorList>
            <consortium name="ENA_rothamsted_submissions"/>
            <consortium name="culmorum"/>
            <person name="King R."/>
        </authorList>
    </citation>
    <scope>NUCLEOTIDE SEQUENCE</scope>
</reference>
<evidence type="ECO:0000313" key="3">
    <source>
        <dbReference type="Proteomes" id="UP001154329"/>
    </source>
</evidence>
<evidence type="ECO:0000256" key="1">
    <source>
        <dbReference type="SAM" id="MobiDB-lite"/>
    </source>
</evidence>
<gene>
    <name evidence="2" type="ORF">APHIGO_LOCUS10529</name>
</gene>
<protein>
    <submittedName>
        <fullName evidence="2">Uncharacterized protein</fullName>
    </submittedName>
</protein>
<dbReference type="EMBL" id="OU899037">
    <property type="protein sequence ID" value="CAH1736888.1"/>
    <property type="molecule type" value="Genomic_DNA"/>
</dbReference>
<name>A0A9P0JDR0_APHGO</name>
<organism evidence="2 3">
    <name type="scientific">Aphis gossypii</name>
    <name type="common">Cotton aphid</name>
    <dbReference type="NCBI Taxonomy" id="80765"/>
    <lineage>
        <taxon>Eukaryota</taxon>
        <taxon>Metazoa</taxon>
        <taxon>Ecdysozoa</taxon>
        <taxon>Arthropoda</taxon>
        <taxon>Hexapoda</taxon>
        <taxon>Insecta</taxon>
        <taxon>Pterygota</taxon>
        <taxon>Neoptera</taxon>
        <taxon>Paraneoptera</taxon>
        <taxon>Hemiptera</taxon>
        <taxon>Sternorrhyncha</taxon>
        <taxon>Aphidomorpha</taxon>
        <taxon>Aphidoidea</taxon>
        <taxon>Aphididae</taxon>
        <taxon>Aphidini</taxon>
        <taxon>Aphis</taxon>
        <taxon>Aphis</taxon>
    </lineage>
</organism>
<accession>A0A9P0JDR0</accession>
<proteinExistence type="predicted"/>
<dbReference type="AlphaFoldDB" id="A0A9P0JDR0"/>
<keyword evidence="3" id="KW-1185">Reference proteome</keyword>
<evidence type="ECO:0000313" key="2">
    <source>
        <dbReference type="EMBL" id="CAH1736888.1"/>
    </source>
</evidence>
<feature type="region of interest" description="Disordered" evidence="1">
    <location>
        <begin position="32"/>
        <end position="59"/>
    </location>
</feature>
<sequence length="185" mass="21003">MRRERDRARVSDDSRIIFVPLSTVGVLTSERPLRLAGHGGSGGGDGDGDDDDGDGDVPIRSSQRSFLFVIARIRPPPRRSYRCTPHSRGHRRTSAAAAAAAVFRSGNTQNTISRLFTVFTVNSDRTKRKKSNRKRDKNIEDVKEEKTAIKRRKIERVPFFKFLSPDVEHRVFSFFPLPTLLLNFY</sequence>
<reference evidence="2" key="1">
    <citation type="submission" date="2022-02" db="EMBL/GenBank/DDBJ databases">
        <authorList>
            <person name="King R."/>
        </authorList>
    </citation>
    <scope>NUCLEOTIDE SEQUENCE</scope>
</reference>
<dbReference type="Proteomes" id="UP001154329">
    <property type="component" value="Chromosome 4"/>
</dbReference>
<feature type="compositionally biased region" description="Acidic residues" evidence="1">
    <location>
        <begin position="46"/>
        <end position="55"/>
    </location>
</feature>